<dbReference type="PANTHER" id="PTHR32114">
    <property type="entry name" value="ABC TRANSPORTER ABCH.3"/>
    <property type="match status" value="1"/>
</dbReference>
<evidence type="ECO:0000256" key="1">
    <source>
        <dbReference type="SAM" id="Coils"/>
    </source>
</evidence>
<dbReference type="GO" id="GO:0016887">
    <property type="term" value="F:ATP hydrolysis activity"/>
    <property type="evidence" value="ECO:0007669"/>
    <property type="project" value="InterPro"/>
</dbReference>
<feature type="coiled-coil region" evidence="1">
    <location>
        <begin position="960"/>
        <end position="991"/>
    </location>
</feature>
<proteinExistence type="predicted"/>
<comment type="caution">
    <text evidence="2">The sequence shown here is derived from an EMBL/GenBank/DDBJ whole genome shotgun (WGS) entry which is preliminary data.</text>
</comment>
<gene>
    <name evidence="2" type="ORF">B0681_00220</name>
</gene>
<feature type="coiled-coil region" evidence="1">
    <location>
        <begin position="891"/>
        <end position="918"/>
    </location>
</feature>
<dbReference type="Proteomes" id="UP000190683">
    <property type="component" value="Unassembled WGS sequence"/>
</dbReference>
<sequence>MKILKLVFENINSLKGKWQIDFEDPAFHNHALFTITGATGAGKTTILDAICLALYGETPRLNISANQNELMSIGTAFAASTVIFRANDKLYQASWSQRRANQKSDGKLQAVSREISELKHVNDPDGKIIEEKSSLVNKQIERILGMNKAQFTRSVMLVQGEFAAFLRSDAAERGQILEQITGTQIYAQISQAAYEKHKQQNNLLKERQLKLAELQLLSTEDYDALIDRISSISEQKSQIDSQIEQTQAQLKLAEQYATLTDEVTTWQNKILKNQLDINEFSDEMACLNQAKHAQALSPLYQAVAQTAEQHDHKTQDRIKLTESLTALQGSVDHHRVQQSNIQEKLQKHTQDYEAIKPNLHAARKLDLQISSLTQNLTHQTKALEKNQLDLQHSEQILAQLISDRQRIQAVIAELNSNYHDNQLEHLSEKFHKKSQNLAQFDALSDSMMRAYQLYQTDLAKLKHTLIELQNIRNDYNASKDNIDEKSKELDSQRQAFYQLLNLDHIHKDLNIASLQQQLNELQNTIKNSSQTRQILEQIQQHYQHYLPISNEIARLNQQKIQLSDEQSSIEDAVQSLQGQIEQTQKNHSLQLDNFSLQTQLIQLKAQLDHLNDGDPCPLCGSTEHPYKHAHHPSDTDDVALAKKQLESIERSLEQQRLQLEHYKNSLQQLQINLQNNAYQLSTQHKNSKTIQQRMRDLWVQISQDFSEHNDLPSHSDIDMLSHQLHADVEHKTRTFEDANHLMAQIQISEKNLDKFNYENQSLENAGVKTNQEAQALILTVHDAACHLQQHLIPSLMALLQSEGNDNFGELSLHLATLSDSLPNLSVCAERVEQYQSQSQYQSDPHNQPAFKGFPDANAIIIPHDADLALITDMRAALDHDCSTLKIQINAAKAHSQKLNHAQSQLAELLIKIDVEQHKIQVLKPDINDLYTAQQSTSAEMQVLRDQKVQLIGDADIDALEQSYQTKLGDLRNQLDQLTTKLQSDLVQLESQKAKATSLDAIIDEIAQKLTAHQSAYQAALAESIFGDEAEFLASRLPDEQIVNLQHTADQLHEALKQTQISLKNSQAKLDELITRHADITLLDQSALQAQSAELHEAWTSIHQQIGEMNAIKAQELKNRERQAALLADIEKQQQDNAIWAKLNALIGSENGNKYRNFVQGLTLDLVLQHANQILSKMNDRYLLTTDDQDGKALEILVTDLHQGDAIRSSKNLSGGESFIISLALALGLSQINSQNVQIESLFLDEGFGTLDEAALDLALSTLFELQQSGKSIGIISHVASLKERIDTQIVVQKHAGGHSILYGAGVTQLG</sequence>
<dbReference type="RefSeq" id="WP_078316749.1">
    <property type="nucleotide sequence ID" value="NZ_MUYV01000001.1"/>
</dbReference>
<feature type="coiled-coil region" evidence="1">
    <location>
        <begin position="468"/>
        <end position="586"/>
    </location>
</feature>
<evidence type="ECO:0000313" key="2">
    <source>
        <dbReference type="EMBL" id="OOS26359.1"/>
    </source>
</evidence>
<keyword evidence="3" id="KW-1185">Reference proteome</keyword>
<dbReference type="Gene3D" id="3.40.50.300">
    <property type="entry name" value="P-loop containing nucleotide triphosphate hydrolases"/>
    <property type="match status" value="2"/>
</dbReference>
<feature type="coiled-coil region" evidence="1">
    <location>
        <begin position="638"/>
        <end position="672"/>
    </location>
</feature>
<accession>A0A1T0CVU9</accession>
<evidence type="ECO:0000313" key="3">
    <source>
        <dbReference type="Proteomes" id="UP000190683"/>
    </source>
</evidence>
<keyword evidence="1" id="KW-0175">Coiled coil</keyword>
<dbReference type="GO" id="GO:0006302">
    <property type="term" value="P:double-strand break repair"/>
    <property type="evidence" value="ECO:0007669"/>
    <property type="project" value="InterPro"/>
</dbReference>
<feature type="coiled-coil region" evidence="1">
    <location>
        <begin position="1048"/>
        <end position="1075"/>
    </location>
</feature>
<name>A0A1T0CVU9_9GAMM</name>
<dbReference type="PANTHER" id="PTHR32114:SF2">
    <property type="entry name" value="ABC TRANSPORTER ABCH.3"/>
    <property type="match status" value="1"/>
</dbReference>
<organism evidence="2 3">
    <name type="scientific">Moraxella porci DSM 25326</name>
    <dbReference type="NCBI Taxonomy" id="573983"/>
    <lineage>
        <taxon>Bacteria</taxon>
        <taxon>Pseudomonadati</taxon>
        <taxon>Pseudomonadota</taxon>
        <taxon>Gammaproteobacteria</taxon>
        <taxon>Moraxellales</taxon>
        <taxon>Moraxellaceae</taxon>
        <taxon>Moraxella</taxon>
    </lineage>
</organism>
<protein>
    <submittedName>
        <fullName evidence="2">Uncharacterized protein</fullName>
    </submittedName>
</protein>
<dbReference type="Pfam" id="PF13555">
    <property type="entry name" value="AAA_29"/>
    <property type="match status" value="1"/>
</dbReference>
<dbReference type="EMBL" id="MUYV01000001">
    <property type="protein sequence ID" value="OOS26359.1"/>
    <property type="molecule type" value="Genomic_DNA"/>
</dbReference>
<dbReference type="Pfam" id="PF13558">
    <property type="entry name" value="SbcC_Walker_B"/>
    <property type="match status" value="1"/>
</dbReference>
<dbReference type="STRING" id="573983.B0681_00220"/>
<reference evidence="2 3" key="1">
    <citation type="submission" date="2017-02" db="EMBL/GenBank/DDBJ databases">
        <title>Draft genome sequence of Moraxella porci CCUG 54912T type strain.</title>
        <authorList>
            <person name="Salva-Serra F."/>
            <person name="Engstrom-Jakobsson H."/>
            <person name="Thorell K."/>
            <person name="Jaen-Luchoro D."/>
            <person name="Gonzales-Siles L."/>
            <person name="Karlsson R."/>
            <person name="Yazdan S."/>
            <person name="Boulund F."/>
            <person name="Johnning A."/>
            <person name="Engstrand L."/>
            <person name="Kristiansson E."/>
            <person name="Moore E."/>
        </authorList>
    </citation>
    <scope>NUCLEOTIDE SEQUENCE [LARGE SCALE GENOMIC DNA]</scope>
    <source>
        <strain evidence="2 3">CCUG 54912</strain>
    </source>
</reference>
<dbReference type="SUPFAM" id="SSF52540">
    <property type="entry name" value="P-loop containing nucleoside triphosphate hydrolases"/>
    <property type="match status" value="2"/>
</dbReference>
<dbReference type="InterPro" id="IPR027417">
    <property type="entry name" value="P-loop_NTPase"/>
</dbReference>